<comment type="caution">
    <text evidence="1">The sequence shown here is derived from an EMBL/GenBank/DDBJ whole genome shotgun (WGS) entry which is preliminary data.</text>
</comment>
<protein>
    <submittedName>
        <fullName evidence="1">Uncharacterized protein</fullName>
    </submittedName>
</protein>
<evidence type="ECO:0000313" key="1">
    <source>
        <dbReference type="EMBL" id="KAK9942192.1"/>
    </source>
</evidence>
<proteinExistence type="predicted"/>
<dbReference type="AlphaFoldDB" id="A0AAW1XZI3"/>
<gene>
    <name evidence="1" type="ORF">M0R45_007871</name>
</gene>
<name>A0AAW1XZI3_RUBAR</name>
<organism evidence="1 2">
    <name type="scientific">Rubus argutus</name>
    <name type="common">Southern blackberry</name>
    <dbReference type="NCBI Taxonomy" id="59490"/>
    <lineage>
        <taxon>Eukaryota</taxon>
        <taxon>Viridiplantae</taxon>
        <taxon>Streptophyta</taxon>
        <taxon>Embryophyta</taxon>
        <taxon>Tracheophyta</taxon>
        <taxon>Spermatophyta</taxon>
        <taxon>Magnoliopsida</taxon>
        <taxon>eudicotyledons</taxon>
        <taxon>Gunneridae</taxon>
        <taxon>Pentapetalae</taxon>
        <taxon>rosids</taxon>
        <taxon>fabids</taxon>
        <taxon>Rosales</taxon>
        <taxon>Rosaceae</taxon>
        <taxon>Rosoideae</taxon>
        <taxon>Rosoideae incertae sedis</taxon>
        <taxon>Rubus</taxon>
    </lineage>
</organism>
<evidence type="ECO:0000313" key="2">
    <source>
        <dbReference type="Proteomes" id="UP001457282"/>
    </source>
</evidence>
<dbReference type="Proteomes" id="UP001457282">
    <property type="component" value="Unassembled WGS sequence"/>
</dbReference>
<reference evidence="1 2" key="1">
    <citation type="journal article" date="2023" name="G3 (Bethesda)">
        <title>A chromosome-length genome assembly and annotation of blackberry (Rubus argutus, cv. 'Hillquist').</title>
        <authorList>
            <person name="Bruna T."/>
            <person name="Aryal R."/>
            <person name="Dudchenko O."/>
            <person name="Sargent D.J."/>
            <person name="Mead D."/>
            <person name="Buti M."/>
            <person name="Cavallini A."/>
            <person name="Hytonen T."/>
            <person name="Andres J."/>
            <person name="Pham M."/>
            <person name="Weisz D."/>
            <person name="Mascagni F."/>
            <person name="Usai G."/>
            <person name="Natali L."/>
            <person name="Bassil N."/>
            <person name="Fernandez G.E."/>
            <person name="Lomsadze A."/>
            <person name="Armour M."/>
            <person name="Olukolu B."/>
            <person name="Poorten T."/>
            <person name="Britton C."/>
            <person name="Davik J."/>
            <person name="Ashrafi H."/>
            <person name="Aiden E.L."/>
            <person name="Borodovsky M."/>
            <person name="Worthington M."/>
        </authorList>
    </citation>
    <scope>NUCLEOTIDE SEQUENCE [LARGE SCALE GENOMIC DNA]</scope>
    <source>
        <strain evidence="1">PI 553951</strain>
    </source>
</reference>
<keyword evidence="2" id="KW-1185">Reference proteome</keyword>
<accession>A0AAW1XZI3</accession>
<sequence>MLAAKLWEDEEPHHSVFTMSTILLTASEVVRLPALEHKLEAASASFVGLPIILAWLKSQCMKLQRFGSMYTL</sequence>
<dbReference type="EMBL" id="JBEDUW010000002">
    <property type="protein sequence ID" value="KAK9942192.1"/>
    <property type="molecule type" value="Genomic_DNA"/>
</dbReference>